<keyword evidence="1" id="KW-0472">Membrane</keyword>
<proteinExistence type="predicted"/>
<evidence type="ECO:0000313" key="2">
    <source>
        <dbReference type="EMBL" id="TNV79481.1"/>
    </source>
</evidence>
<reference evidence="2" key="1">
    <citation type="submission" date="2019-06" db="EMBL/GenBank/DDBJ databases">
        <authorList>
            <person name="Zheng W."/>
        </authorList>
    </citation>
    <scope>NUCLEOTIDE SEQUENCE</scope>
    <source>
        <strain evidence="2">QDHG01</strain>
    </source>
</reference>
<keyword evidence="3" id="KW-1185">Reference proteome</keyword>
<name>A0A8J8NSS0_HALGN</name>
<dbReference type="Proteomes" id="UP000785679">
    <property type="component" value="Unassembled WGS sequence"/>
</dbReference>
<keyword evidence="1" id="KW-1133">Transmembrane helix</keyword>
<keyword evidence="1" id="KW-0812">Transmembrane</keyword>
<protein>
    <recommendedName>
        <fullName evidence="4">Transmembrane protein</fullName>
    </recommendedName>
</protein>
<evidence type="ECO:0008006" key="4">
    <source>
        <dbReference type="Google" id="ProtNLM"/>
    </source>
</evidence>
<comment type="caution">
    <text evidence="2">The sequence shown here is derived from an EMBL/GenBank/DDBJ whole genome shotgun (WGS) entry which is preliminary data.</text>
</comment>
<dbReference type="EMBL" id="RRYP01008861">
    <property type="protein sequence ID" value="TNV79481.1"/>
    <property type="molecule type" value="Genomic_DNA"/>
</dbReference>
<dbReference type="AlphaFoldDB" id="A0A8J8NSS0"/>
<feature type="transmembrane region" description="Helical" evidence="1">
    <location>
        <begin position="158"/>
        <end position="181"/>
    </location>
</feature>
<evidence type="ECO:0000256" key="1">
    <source>
        <dbReference type="SAM" id="Phobius"/>
    </source>
</evidence>
<accession>A0A8J8NSS0</accession>
<evidence type="ECO:0000313" key="3">
    <source>
        <dbReference type="Proteomes" id="UP000785679"/>
    </source>
</evidence>
<sequence>MPSNAIDNLSIGIQFESNILIQPFLKGNYDILKEQMHFTQRIIRKNFYQTRRWSDLKSYFYSYSYLLSICMLYQNNKIFNQYIQKLLDTLSIFDVSQSNTGKYSIFRYLIIRPELEQTILLNIINAKSFQDAKLGTIFSVKQTCPYLPKNDLKRMPSVFTYMSIIIRVFIVIIEPIIYFSLHN</sequence>
<organism evidence="2 3">
    <name type="scientific">Halteria grandinella</name>
    <dbReference type="NCBI Taxonomy" id="5974"/>
    <lineage>
        <taxon>Eukaryota</taxon>
        <taxon>Sar</taxon>
        <taxon>Alveolata</taxon>
        <taxon>Ciliophora</taxon>
        <taxon>Intramacronucleata</taxon>
        <taxon>Spirotrichea</taxon>
        <taxon>Stichotrichia</taxon>
        <taxon>Sporadotrichida</taxon>
        <taxon>Halteriidae</taxon>
        <taxon>Halteria</taxon>
    </lineage>
</organism>
<gene>
    <name evidence="2" type="ORF">FGO68_gene11992</name>
</gene>